<sequence>MLSDYVGRPAGVRVRSFASRYTGYRDEDVAPAVHRGLPSPFLTLIVTLDDPLQVAAHPDPRTPPGRYDTLLGGLHTTPATIVHQGRQSGIQVALSPLGARSLLGLPAGELANLDVTASDVLGPFIDELRDRVRAAPAWPERFRIVDAMLAARCASPVLPPPEVVHAWQLLQASGGTVSTVALAREVGWSGRYLSRQFNVEIGLSPKAAARVARFDRARHVIQRGAASLAAVAAGCGYYDQAHLTREFGALAGCPPARWLAEEDLPPFRDIQDPAEKDLPPFRNVQDPAEKDLPPFRNIQDPGAPVPEDWAA</sequence>
<dbReference type="InterPro" id="IPR050204">
    <property type="entry name" value="AraC_XylS_family_regulators"/>
</dbReference>
<dbReference type="Gene3D" id="1.10.10.60">
    <property type="entry name" value="Homeodomain-like"/>
    <property type="match status" value="1"/>
</dbReference>
<organism evidence="6 7">
    <name type="scientific">Dactylosporangium siamense</name>
    <dbReference type="NCBI Taxonomy" id="685454"/>
    <lineage>
        <taxon>Bacteria</taxon>
        <taxon>Bacillati</taxon>
        <taxon>Actinomycetota</taxon>
        <taxon>Actinomycetes</taxon>
        <taxon>Micromonosporales</taxon>
        <taxon>Micromonosporaceae</taxon>
        <taxon>Dactylosporangium</taxon>
    </lineage>
</organism>
<dbReference type="EMBL" id="BONQ01000002">
    <property type="protein sequence ID" value="GIG42013.1"/>
    <property type="molecule type" value="Genomic_DNA"/>
</dbReference>
<name>A0A919U8U8_9ACTN</name>
<dbReference type="PANTHER" id="PTHR46796">
    <property type="entry name" value="HTH-TYPE TRANSCRIPTIONAL ACTIVATOR RHAS-RELATED"/>
    <property type="match status" value="1"/>
</dbReference>
<evidence type="ECO:0000256" key="2">
    <source>
        <dbReference type="ARBA" id="ARBA00023125"/>
    </source>
</evidence>
<dbReference type="RefSeq" id="WP_203843902.1">
    <property type="nucleotide sequence ID" value="NZ_BAAAVW010000003.1"/>
</dbReference>
<dbReference type="Pfam" id="PF12833">
    <property type="entry name" value="HTH_18"/>
    <property type="match status" value="1"/>
</dbReference>
<dbReference type="InterPro" id="IPR046532">
    <property type="entry name" value="DUF6597"/>
</dbReference>
<feature type="domain" description="HTH araC/xylS-type" evidence="5">
    <location>
        <begin position="182"/>
        <end position="261"/>
    </location>
</feature>
<evidence type="ECO:0000313" key="7">
    <source>
        <dbReference type="Proteomes" id="UP000660611"/>
    </source>
</evidence>
<keyword evidence="1" id="KW-0805">Transcription regulation</keyword>
<dbReference type="GO" id="GO:0003700">
    <property type="term" value="F:DNA-binding transcription factor activity"/>
    <property type="evidence" value="ECO:0007669"/>
    <property type="project" value="InterPro"/>
</dbReference>
<dbReference type="InterPro" id="IPR018060">
    <property type="entry name" value="HTH_AraC"/>
</dbReference>
<reference evidence="6" key="1">
    <citation type="submission" date="2021-01" db="EMBL/GenBank/DDBJ databases">
        <title>Whole genome shotgun sequence of Dactylosporangium siamense NBRC 106093.</title>
        <authorList>
            <person name="Komaki H."/>
            <person name="Tamura T."/>
        </authorList>
    </citation>
    <scope>NUCLEOTIDE SEQUENCE</scope>
    <source>
        <strain evidence="6">NBRC 106093</strain>
    </source>
</reference>
<evidence type="ECO:0000256" key="4">
    <source>
        <dbReference type="SAM" id="MobiDB-lite"/>
    </source>
</evidence>
<keyword evidence="2" id="KW-0238">DNA-binding</keyword>
<dbReference type="SMART" id="SM00342">
    <property type="entry name" value="HTH_ARAC"/>
    <property type="match status" value="1"/>
</dbReference>
<evidence type="ECO:0000256" key="1">
    <source>
        <dbReference type="ARBA" id="ARBA00023015"/>
    </source>
</evidence>
<dbReference type="InterPro" id="IPR009057">
    <property type="entry name" value="Homeodomain-like_sf"/>
</dbReference>
<protein>
    <submittedName>
        <fullName evidence="6">AraC family transcriptional regulator</fullName>
    </submittedName>
</protein>
<gene>
    <name evidence="6" type="ORF">Dsi01nite_000540</name>
</gene>
<feature type="region of interest" description="Disordered" evidence="4">
    <location>
        <begin position="269"/>
        <end position="311"/>
    </location>
</feature>
<dbReference type="SUPFAM" id="SSF46689">
    <property type="entry name" value="Homeodomain-like"/>
    <property type="match status" value="1"/>
</dbReference>
<feature type="compositionally biased region" description="Basic and acidic residues" evidence="4">
    <location>
        <begin position="269"/>
        <end position="279"/>
    </location>
</feature>
<dbReference type="AlphaFoldDB" id="A0A919U8U8"/>
<dbReference type="GO" id="GO:0043565">
    <property type="term" value="F:sequence-specific DNA binding"/>
    <property type="evidence" value="ECO:0007669"/>
    <property type="project" value="InterPro"/>
</dbReference>
<keyword evidence="3" id="KW-0804">Transcription</keyword>
<evidence type="ECO:0000259" key="5">
    <source>
        <dbReference type="PROSITE" id="PS01124"/>
    </source>
</evidence>
<evidence type="ECO:0000256" key="3">
    <source>
        <dbReference type="ARBA" id="ARBA00023163"/>
    </source>
</evidence>
<dbReference type="Proteomes" id="UP000660611">
    <property type="component" value="Unassembled WGS sequence"/>
</dbReference>
<accession>A0A919U8U8</accession>
<proteinExistence type="predicted"/>
<comment type="caution">
    <text evidence="6">The sequence shown here is derived from an EMBL/GenBank/DDBJ whole genome shotgun (WGS) entry which is preliminary data.</text>
</comment>
<dbReference type="PANTHER" id="PTHR46796:SF15">
    <property type="entry name" value="BLL1074 PROTEIN"/>
    <property type="match status" value="1"/>
</dbReference>
<keyword evidence="7" id="KW-1185">Reference proteome</keyword>
<evidence type="ECO:0000313" key="6">
    <source>
        <dbReference type="EMBL" id="GIG42013.1"/>
    </source>
</evidence>
<dbReference type="Pfam" id="PF20240">
    <property type="entry name" value="DUF6597"/>
    <property type="match status" value="1"/>
</dbReference>
<dbReference type="PROSITE" id="PS01124">
    <property type="entry name" value="HTH_ARAC_FAMILY_2"/>
    <property type="match status" value="1"/>
</dbReference>